<reference evidence="1 2" key="1">
    <citation type="submission" date="2014-06" db="EMBL/GenBank/DDBJ databases">
        <title>Evolutionary Origins and Diversification of the Mycorrhizal Mutualists.</title>
        <authorList>
            <consortium name="DOE Joint Genome Institute"/>
            <consortium name="Mycorrhizal Genomics Consortium"/>
            <person name="Kohler A."/>
            <person name="Kuo A."/>
            <person name="Nagy L.G."/>
            <person name="Floudas D."/>
            <person name="Copeland A."/>
            <person name="Barry K.W."/>
            <person name="Cichocki N."/>
            <person name="Veneault-Fourrey C."/>
            <person name="LaButti K."/>
            <person name="Lindquist E.A."/>
            <person name="Lipzen A."/>
            <person name="Lundell T."/>
            <person name="Morin E."/>
            <person name="Murat C."/>
            <person name="Riley R."/>
            <person name="Ohm R."/>
            <person name="Sun H."/>
            <person name="Tunlid A."/>
            <person name="Henrissat B."/>
            <person name="Grigoriev I.V."/>
            <person name="Hibbett D.S."/>
            <person name="Martin F."/>
        </authorList>
    </citation>
    <scope>NUCLEOTIDE SEQUENCE [LARGE SCALE GENOMIC DNA]</scope>
    <source>
        <strain evidence="1 2">SS14</strain>
    </source>
</reference>
<sequence>ITKIVNGMTTHMQIGSPMASAYLLGLPDHYTSHKFKCAYWKPYLMYALRGYKDSIEVPITSLSKSDTVGIKKIKNEYQPIDPVQDYIMRPDNLSNVSLYKWLQCYDKEKVLNAEQLYNICDDDIEEHEDNDIKPVISTNNLKRKRDKSVTNECLIFQNHHPQFTTHVIKLVESNKNRVLNFLGGSFPSRDGPNPNYYAATMLTIFKPWRNGNDLKNVEEEWIDSFKKFTFSKQELELMKFFNIKHECIDEADDY</sequence>
<evidence type="ECO:0000313" key="1">
    <source>
        <dbReference type="EMBL" id="KIJ28101.1"/>
    </source>
</evidence>
<name>A0A0C9URV3_SPHS4</name>
<protein>
    <submittedName>
        <fullName evidence="1">Uncharacterized protein</fullName>
    </submittedName>
</protein>
<gene>
    <name evidence="1" type="ORF">M422DRAFT_78996</name>
</gene>
<dbReference type="OrthoDB" id="3259294at2759"/>
<dbReference type="AlphaFoldDB" id="A0A0C9URV3"/>
<dbReference type="EMBL" id="KN837315">
    <property type="protein sequence ID" value="KIJ28101.1"/>
    <property type="molecule type" value="Genomic_DNA"/>
</dbReference>
<organism evidence="1 2">
    <name type="scientific">Sphaerobolus stellatus (strain SS14)</name>
    <dbReference type="NCBI Taxonomy" id="990650"/>
    <lineage>
        <taxon>Eukaryota</taxon>
        <taxon>Fungi</taxon>
        <taxon>Dikarya</taxon>
        <taxon>Basidiomycota</taxon>
        <taxon>Agaricomycotina</taxon>
        <taxon>Agaricomycetes</taxon>
        <taxon>Phallomycetidae</taxon>
        <taxon>Geastrales</taxon>
        <taxon>Sphaerobolaceae</taxon>
        <taxon>Sphaerobolus</taxon>
    </lineage>
</organism>
<accession>A0A0C9URV3</accession>
<keyword evidence="2" id="KW-1185">Reference proteome</keyword>
<feature type="non-terminal residue" evidence="1">
    <location>
        <position position="254"/>
    </location>
</feature>
<proteinExistence type="predicted"/>
<evidence type="ECO:0000313" key="2">
    <source>
        <dbReference type="Proteomes" id="UP000054279"/>
    </source>
</evidence>
<dbReference type="HOGENOM" id="CLU_026214_1_0_1"/>
<dbReference type="Proteomes" id="UP000054279">
    <property type="component" value="Unassembled WGS sequence"/>
</dbReference>
<feature type="non-terminal residue" evidence="1">
    <location>
        <position position="1"/>
    </location>
</feature>